<keyword evidence="3" id="KW-0012">Acyltransferase</keyword>
<dbReference type="SMART" id="SM00825">
    <property type="entry name" value="PKS_KS"/>
    <property type="match status" value="1"/>
</dbReference>
<keyword evidence="2 4" id="KW-0808">Transferase</keyword>
<protein>
    <submittedName>
        <fullName evidence="6">Beta-ketoacyl-[acyl-carrier-protein] synthase family protein</fullName>
    </submittedName>
</protein>
<evidence type="ECO:0000256" key="2">
    <source>
        <dbReference type="ARBA" id="ARBA00022679"/>
    </source>
</evidence>
<dbReference type="SUPFAM" id="SSF53901">
    <property type="entry name" value="Thiolase-like"/>
    <property type="match status" value="2"/>
</dbReference>
<reference evidence="6" key="1">
    <citation type="submission" date="2022-10" db="EMBL/GenBank/DDBJ databases">
        <title>The complete genomes of actinobacterial strains from the NBC collection.</title>
        <authorList>
            <person name="Joergensen T.S."/>
            <person name="Alvarez Arevalo M."/>
            <person name="Sterndorff E.B."/>
            <person name="Faurdal D."/>
            <person name="Vuksanovic O."/>
            <person name="Mourched A.-S."/>
            <person name="Charusanti P."/>
            <person name="Shaw S."/>
            <person name="Blin K."/>
            <person name="Weber T."/>
        </authorList>
    </citation>
    <scope>NUCLEOTIDE SEQUENCE</scope>
    <source>
        <strain evidence="6">NBC_00003</strain>
    </source>
</reference>
<dbReference type="CDD" id="cd00834">
    <property type="entry name" value="KAS_I_II"/>
    <property type="match status" value="1"/>
</dbReference>
<dbReference type="InterPro" id="IPR020841">
    <property type="entry name" value="PKS_Beta-ketoAc_synthase_dom"/>
</dbReference>
<dbReference type="GO" id="GO:0006633">
    <property type="term" value="P:fatty acid biosynthetic process"/>
    <property type="evidence" value="ECO:0007669"/>
    <property type="project" value="InterPro"/>
</dbReference>
<dbReference type="InterPro" id="IPR014030">
    <property type="entry name" value="Ketoacyl_synth_N"/>
</dbReference>
<dbReference type="GO" id="GO:0004315">
    <property type="term" value="F:3-oxoacyl-[acyl-carrier-protein] synthase activity"/>
    <property type="evidence" value="ECO:0007669"/>
    <property type="project" value="InterPro"/>
</dbReference>
<dbReference type="InterPro" id="IPR014031">
    <property type="entry name" value="Ketoacyl_synth_C"/>
</dbReference>
<dbReference type="InterPro" id="IPR000794">
    <property type="entry name" value="Beta-ketoacyl_synthase"/>
</dbReference>
<dbReference type="InterPro" id="IPR016039">
    <property type="entry name" value="Thiolase-like"/>
</dbReference>
<name>A0AAU2V5R1_9ACTN</name>
<dbReference type="InterPro" id="IPR018201">
    <property type="entry name" value="Ketoacyl_synth_AS"/>
</dbReference>
<dbReference type="PROSITE" id="PS00606">
    <property type="entry name" value="KS3_1"/>
    <property type="match status" value="1"/>
</dbReference>
<dbReference type="PROSITE" id="PS51257">
    <property type="entry name" value="PROKAR_LIPOPROTEIN"/>
    <property type="match status" value="1"/>
</dbReference>
<proteinExistence type="inferred from homology"/>
<dbReference type="EMBL" id="CP108318">
    <property type="protein sequence ID" value="WTW62565.1"/>
    <property type="molecule type" value="Genomic_DNA"/>
</dbReference>
<dbReference type="Gene3D" id="3.40.47.10">
    <property type="match status" value="1"/>
</dbReference>
<comment type="similarity">
    <text evidence="1 4">Belongs to the thiolase-like superfamily. Beta-ketoacyl-ACP synthases family.</text>
</comment>
<evidence type="ECO:0000256" key="3">
    <source>
        <dbReference type="ARBA" id="ARBA00023315"/>
    </source>
</evidence>
<dbReference type="PROSITE" id="PS52004">
    <property type="entry name" value="KS3_2"/>
    <property type="match status" value="1"/>
</dbReference>
<dbReference type="PANTHER" id="PTHR11712:SF347">
    <property type="entry name" value="BETA KETOACYL-ACYL CARRIER PROTEIN SYNTHASE"/>
    <property type="match status" value="1"/>
</dbReference>
<gene>
    <name evidence="6" type="ORF">OG549_18970</name>
</gene>
<evidence type="ECO:0000256" key="1">
    <source>
        <dbReference type="ARBA" id="ARBA00008467"/>
    </source>
</evidence>
<evidence type="ECO:0000313" key="6">
    <source>
        <dbReference type="EMBL" id="WTW62565.1"/>
    </source>
</evidence>
<evidence type="ECO:0000259" key="5">
    <source>
        <dbReference type="PROSITE" id="PS52004"/>
    </source>
</evidence>
<organism evidence="6">
    <name type="scientific">Streptomyces sp. NBC_00003</name>
    <dbReference type="NCBI Taxonomy" id="2903608"/>
    <lineage>
        <taxon>Bacteria</taxon>
        <taxon>Bacillati</taxon>
        <taxon>Actinomycetota</taxon>
        <taxon>Actinomycetes</taxon>
        <taxon>Kitasatosporales</taxon>
        <taxon>Streptomycetaceae</taxon>
        <taxon>Streptomyces</taxon>
    </lineage>
</organism>
<evidence type="ECO:0000256" key="4">
    <source>
        <dbReference type="RuleBase" id="RU003694"/>
    </source>
</evidence>
<sequence>MKDLTSGDVVVTGLGAVSCLGADVDAFWSGLRAADSRPEPPPGLAELVPGALSYRVADGVTETDRYGRATAFALHAARQAVADAALTGEEIADMAVVIGTAAGETSEREAARDGGGLDAWAPVFRVSSAVGGELGSFGSNISVSNACAASGYALTLAIDLVRRGEAQTVLVGGADAVATVPLAAFSRLGASDPVRCRPFDAGRRGTVFGEGAAMLVVRSAEAAAGRPVYGRLLGTALSCDAHHPTAPDPTGDQLVRVAREALREAGQEPADIDVVIPHGTGTDRNDAVEAQVLGEVFGERLSGVPLFSLKAFIGHTAGSAAAFSTVCAALMARHGEMPANIALERQDPDCPVWLPQTGPTPLTRTNVLLNAYAFGGNNFSLVFGGERR</sequence>
<dbReference type="Pfam" id="PF02801">
    <property type="entry name" value="Ketoacyl-synt_C"/>
    <property type="match status" value="1"/>
</dbReference>
<dbReference type="PANTHER" id="PTHR11712">
    <property type="entry name" value="POLYKETIDE SYNTHASE-RELATED"/>
    <property type="match status" value="1"/>
</dbReference>
<feature type="domain" description="Ketosynthase family 3 (KS3)" evidence="5">
    <location>
        <begin position="6"/>
        <end position="385"/>
    </location>
</feature>
<dbReference type="AlphaFoldDB" id="A0AAU2V5R1"/>
<dbReference type="Pfam" id="PF00109">
    <property type="entry name" value="ketoacyl-synt"/>
    <property type="match status" value="1"/>
</dbReference>
<accession>A0AAU2V5R1</accession>